<reference evidence="2" key="1">
    <citation type="submission" date="2011-10" db="EMBL/GenBank/DDBJ databases">
        <title>The Genome Sequence of Oxalobacter formigenes HOxBLS.</title>
        <authorList>
            <consortium name="The Broad Institute Genome Sequencing Platform"/>
            <person name="Earl A."/>
            <person name="Ward D."/>
            <person name="Feldgarden M."/>
            <person name="Gevers D."/>
            <person name="Allison M.J."/>
            <person name="Humphrey S."/>
            <person name="Young S.K."/>
            <person name="Zeng Q."/>
            <person name="Gargeya S."/>
            <person name="Fitzgerald M."/>
            <person name="Haas B."/>
            <person name="Abouelleil A."/>
            <person name="Alvarado L."/>
            <person name="Arachchi H.M."/>
            <person name="Berlin A."/>
            <person name="Brown A."/>
            <person name="Chapman S.B."/>
            <person name="Chen Z."/>
            <person name="Dunbar C."/>
            <person name="Freedman E."/>
            <person name="Gearin G."/>
            <person name="Goldberg J."/>
            <person name="Griggs A."/>
            <person name="Gujja S."/>
            <person name="Heiman D."/>
            <person name="Howarth C."/>
            <person name="Larson L."/>
            <person name="Lui A."/>
            <person name="MacDonald P.J.P."/>
            <person name="Montmayeur A."/>
            <person name="Murphy C."/>
            <person name="Neiman D."/>
            <person name="Pearson M."/>
            <person name="Priest M."/>
            <person name="Roberts A."/>
            <person name="Saif S."/>
            <person name="Shea T."/>
            <person name="Shenoy N."/>
            <person name="Sisk P."/>
            <person name="Stolte C."/>
            <person name="Sykes S."/>
            <person name="Wortman J."/>
            <person name="Nusbaum C."/>
            <person name="Birren B."/>
        </authorList>
    </citation>
    <scope>NUCLEOTIDE SEQUENCE [LARGE SCALE GENOMIC DNA]</scope>
    <source>
        <strain evidence="2">HOxBLS</strain>
    </source>
</reference>
<keyword evidence="3" id="KW-1185">Reference proteome</keyword>
<dbReference type="CDD" id="cd24050">
    <property type="entry name" value="ASKHA_NBD_ANMK"/>
    <property type="match status" value="1"/>
</dbReference>
<dbReference type="UniPathway" id="UPA00343"/>
<comment type="function">
    <text evidence="1">Catalyzes the specific phosphorylation of 1,6-anhydro-N-acetylmuramic acid (anhMurNAc) with the simultaneous cleavage of the 1,6-anhydro ring, generating MurNAc-6-P. Is required for the utilization of anhMurNAc either imported from the medium or derived from its own cell wall murein, and thus plays a role in cell wall recycling.</text>
</comment>
<dbReference type="UniPathway" id="UPA00544"/>
<keyword evidence="1" id="KW-0418">Kinase</keyword>
<evidence type="ECO:0000313" key="3">
    <source>
        <dbReference type="Proteomes" id="UP000003973"/>
    </source>
</evidence>
<dbReference type="GO" id="GO:0097175">
    <property type="term" value="P:1,6-anhydro-N-acetyl-beta-muramic acid catabolic process"/>
    <property type="evidence" value="ECO:0007669"/>
    <property type="project" value="UniProtKB-UniRule"/>
</dbReference>
<name>C3X4Y4_9BURK</name>
<dbReference type="Gene3D" id="3.30.420.40">
    <property type="match status" value="2"/>
</dbReference>
<dbReference type="GO" id="GO:0005524">
    <property type="term" value="F:ATP binding"/>
    <property type="evidence" value="ECO:0007669"/>
    <property type="project" value="UniProtKB-UniRule"/>
</dbReference>
<sequence length="375" mass="40295">MALFIGLMSGTSLDGVDGVLASLPDSCDNGKPAILSAAHVPFDLSFRKQLMELQTPGSNEIEREALAANRLASLYAENVRQLLLKNGTSSLEVRAIGVHGQTIRHRPDLGFTRQTNNPALLAELTGIDVIADFRSRDIAAGGQGAPLVPAFHQAVFGDRAAHRVVVNIGGIANISILHPDGSVSGFDTGPGNVLLDAWIQSQRNQPFDIDGNWGRNGTCSRELLKTMQGEPFFSRLPPKSTGRDLFHLDWLREKLLQSPASGSLDPADVQATLTMLTASSVAQAIRDHACGTEQIYVCGGGARNRFLMILLEQALQDRNIRAKLASSEALGIDPMHVESLAFAWLAHRFIAKKPGNLPPVTGAKSFRILGALYPA</sequence>
<dbReference type="NCBIfam" id="NF007139">
    <property type="entry name" value="PRK09585.1-3"/>
    <property type="match status" value="1"/>
</dbReference>
<dbReference type="RefSeq" id="WP_005877835.1">
    <property type="nucleotide sequence ID" value="NZ_CABMNL010000001.1"/>
</dbReference>
<dbReference type="Proteomes" id="UP000003973">
    <property type="component" value="Unassembled WGS sequence"/>
</dbReference>
<dbReference type="EC" id="2.7.1.170" evidence="1"/>
<dbReference type="HAMAP" id="MF_01270">
    <property type="entry name" value="AnhMurNAc_kinase"/>
    <property type="match status" value="1"/>
</dbReference>
<organism evidence="2 3">
    <name type="scientific">Oxalobacter paraformigenes</name>
    <dbReference type="NCBI Taxonomy" id="556268"/>
    <lineage>
        <taxon>Bacteria</taxon>
        <taxon>Pseudomonadati</taxon>
        <taxon>Pseudomonadota</taxon>
        <taxon>Betaproteobacteria</taxon>
        <taxon>Burkholderiales</taxon>
        <taxon>Oxalobacteraceae</taxon>
        <taxon>Oxalobacter</taxon>
    </lineage>
</organism>
<evidence type="ECO:0000256" key="1">
    <source>
        <dbReference type="HAMAP-Rule" id="MF_01270"/>
    </source>
</evidence>
<keyword evidence="1" id="KW-0119">Carbohydrate metabolism</keyword>
<dbReference type="AlphaFoldDB" id="C3X4Y4"/>
<keyword evidence="1" id="KW-0067">ATP-binding</keyword>
<dbReference type="SUPFAM" id="SSF53067">
    <property type="entry name" value="Actin-like ATPase domain"/>
    <property type="match status" value="1"/>
</dbReference>
<dbReference type="eggNOG" id="COG2377">
    <property type="taxonomic scope" value="Bacteria"/>
</dbReference>
<comment type="pathway">
    <text evidence="1">Cell wall biogenesis; peptidoglycan recycling.</text>
</comment>
<comment type="catalytic activity">
    <reaction evidence="1">
        <text>1,6-anhydro-N-acetyl-beta-muramate + ATP + H2O = N-acetyl-D-muramate 6-phosphate + ADP + H(+)</text>
        <dbReference type="Rhea" id="RHEA:24952"/>
        <dbReference type="ChEBI" id="CHEBI:15377"/>
        <dbReference type="ChEBI" id="CHEBI:15378"/>
        <dbReference type="ChEBI" id="CHEBI:30616"/>
        <dbReference type="ChEBI" id="CHEBI:58690"/>
        <dbReference type="ChEBI" id="CHEBI:58722"/>
        <dbReference type="ChEBI" id="CHEBI:456216"/>
        <dbReference type="EC" id="2.7.1.170"/>
    </reaction>
</comment>
<keyword evidence="1" id="KW-0808">Transferase</keyword>
<comment type="similarity">
    <text evidence="1">Belongs to the anhydro-N-acetylmuramic acid kinase family.</text>
</comment>
<dbReference type="GO" id="GO:0009254">
    <property type="term" value="P:peptidoglycan turnover"/>
    <property type="evidence" value="ECO:0007669"/>
    <property type="project" value="UniProtKB-UniRule"/>
</dbReference>
<dbReference type="PANTHER" id="PTHR30605:SF0">
    <property type="entry name" value="ANHYDRO-N-ACETYLMURAMIC ACID KINASE"/>
    <property type="match status" value="1"/>
</dbReference>
<dbReference type="HOGENOM" id="CLU_038782_0_0_4"/>
<accession>C3X4Y4</accession>
<dbReference type="InterPro" id="IPR005338">
    <property type="entry name" value="Anhydro_N_Ac-Mur_kinase"/>
</dbReference>
<keyword evidence="1" id="KW-0547">Nucleotide-binding</keyword>
<dbReference type="GO" id="GO:0006040">
    <property type="term" value="P:amino sugar metabolic process"/>
    <property type="evidence" value="ECO:0007669"/>
    <property type="project" value="InterPro"/>
</dbReference>
<dbReference type="EMBL" id="ACDP02000006">
    <property type="protein sequence ID" value="EEO28270.1"/>
    <property type="molecule type" value="Genomic_DNA"/>
</dbReference>
<dbReference type="InterPro" id="IPR043129">
    <property type="entry name" value="ATPase_NBD"/>
</dbReference>
<evidence type="ECO:0000313" key="2">
    <source>
        <dbReference type="EMBL" id="EEO28270.1"/>
    </source>
</evidence>
<comment type="pathway">
    <text evidence="1">Amino-sugar metabolism; 1,6-anhydro-N-acetylmuramate degradation.</text>
</comment>
<dbReference type="GO" id="GO:0016773">
    <property type="term" value="F:phosphotransferase activity, alcohol group as acceptor"/>
    <property type="evidence" value="ECO:0007669"/>
    <property type="project" value="UniProtKB-UniRule"/>
</dbReference>
<proteinExistence type="inferred from homology"/>
<feature type="binding site" evidence="1">
    <location>
        <begin position="10"/>
        <end position="17"/>
    </location>
    <ligand>
        <name>ATP</name>
        <dbReference type="ChEBI" id="CHEBI:30616"/>
    </ligand>
</feature>
<dbReference type="PANTHER" id="PTHR30605">
    <property type="entry name" value="ANHYDRO-N-ACETYLMURAMIC ACID KINASE"/>
    <property type="match status" value="1"/>
</dbReference>
<comment type="caution">
    <text evidence="2">The sequence shown here is derived from an EMBL/GenBank/DDBJ whole genome shotgun (WGS) entry which is preliminary data.</text>
</comment>
<dbReference type="GO" id="GO:0016301">
    <property type="term" value="F:kinase activity"/>
    <property type="evidence" value="ECO:0007669"/>
    <property type="project" value="UniProtKB-KW"/>
</dbReference>
<gene>
    <name evidence="1" type="primary">anmK</name>
    <name evidence="2" type="ORF">OFAG_01423</name>
</gene>
<protein>
    <recommendedName>
        <fullName evidence="1">Anhydro-N-acetylmuramic acid kinase</fullName>
        <ecNumber evidence="1">2.7.1.170</ecNumber>
    </recommendedName>
    <alternativeName>
        <fullName evidence="1">AnhMurNAc kinase</fullName>
    </alternativeName>
</protein>
<dbReference type="Pfam" id="PF03702">
    <property type="entry name" value="AnmK"/>
    <property type="match status" value="1"/>
</dbReference>